<dbReference type="EMBL" id="CP146022">
    <property type="protein sequence ID" value="WWQ65838.1"/>
    <property type="molecule type" value="Genomic_DNA"/>
</dbReference>
<reference evidence="1" key="1">
    <citation type="journal article" date="2025" name="Int. J. Syst. Evol. Microbiol.">
        <title>Streptomyces citrinus sp. nov., with yellow diffusible pigment.</title>
        <authorList>
            <person name="He Y."/>
            <person name="Yang E."/>
            <person name="Xu J."/>
            <person name="Sun Y."/>
            <person name="Sun L."/>
        </authorList>
    </citation>
    <scope>NUCLEOTIDE SEQUENCE</scope>
    <source>
        <strain evidence="1">Q6</strain>
    </source>
</reference>
<evidence type="ECO:0000313" key="1">
    <source>
        <dbReference type="EMBL" id="WWQ65838.1"/>
    </source>
</evidence>
<accession>A0ACD5AFF6</accession>
<dbReference type="Proteomes" id="UP001432251">
    <property type="component" value="Chromosome"/>
</dbReference>
<protein>
    <submittedName>
        <fullName evidence="1">Uncharacterized protein</fullName>
    </submittedName>
</protein>
<name>A0ACD5AFF6_9ACTN</name>
<organism evidence="1 2">
    <name type="scientific">Streptomyces citrinus</name>
    <dbReference type="NCBI Taxonomy" id="3118173"/>
    <lineage>
        <taxon>Bacteria</taxon>
        <taxon>Bacillati</taxon>
        <taxon>Actinomycetota</taxon>
        <taxon>Actinomycetes</taxon>
        <taxon>Kitasatosporales</taxon>
        <taxon>Streptomycetaceae</taxon>
        <taxon>Streptomyces</taxon>
    </lineage>
</organism>
<sequence length="75" mass="7879">MAYVEITVHGPITYGADYVVVQCPACAATHSHRVSGDLGDDSVPVSLACVNGHAVPIPSDLDAREVLFIVAMRAE</sequence>
<keyword evidence="2" id="KW-1185">Reference proteome</keyword>
<gene>
    <name evidence="1" type="ORF">V2W30_22595</name>
</gene>
<evidence type="ECO:0000313" key="2">
    <source>
        <dbReference type="Proteomes" id="UP001432251"/>
    </source>
</evidence>
<proteinExistence type="predicted"/>